<proteinExistence type="predicted"/>
<dbReference type="Proteomes" id="UP000634136">
    <property type="component" value="Unassembled WGS sequence"/>
</dbReference>
<keyword evidence="2" id="KW-1185">Reference proteome</keyword>
<protein>
    <submittedName>
        <fullName evidence="1">Uncharacterized protein</fullName>
    </submittedName>
</protein>
<dbReference type="AlphaFoldDB" id="A0A834SII1"/>
<comment type="caution">
    <text evidence="1">The sequence shown here is derived from an EMBL/GenBank/DDBJ whole genome shotgun (WGS) entry which is preliminary data.</text>
</comment>
<evidence type="ECO:0000313" key="2">
    <source>
        <dbReference type="Proteomes" id="UP000634136"/>
    </source>
</evidence>
<name>A0A834SII1_9FABA</name>
<reference evidence="1" key="1">
    <citation type="submission" date="2020-09" db="EMBL/GenBank/DDBJ databases">
        <title>Genome-Enabled Discovery of Anthraquinone Biosynthesis in Senna tora.</title>
        <authorList>
            <person name="Kang S.-H."/>
            <person name="Pandey R.P."/>
            <person name="Lee C.-M."/>
            <person name="Sim J.-S."/>
            <person name="Jeong J.-T."/>
            <person name="Choi B.-S."/>
            <person name="Jung M."/>
            <person name="Ginzburg D."/>
            <person name="Zhao K."/>
            <person name="Won S.Y."/>
            <person name="Oh T.-J."/>
            <person name="Yu Y."/>
            <person name="Kim N.-H."/>
            <person name="Lee O.R."/>
            <person name="Lee T.-H."/>
            <person name="Bashyal P."/>
            <person name="Kim T.-S."/>
            <person name="Lee W.-H."/>
            <person name="Kawkins C."/>
            <person name="Kim C.-K."/>
            <person name="Kim J.S."/>
            <person name="Ahn B.O."/>
            <person name="Rhee S.Y."/>
            <person name="Sohng J.K."/>
        </authorList>
    </citation>
    <scope>NUCLEOTIDE SEQUENCE</scope>
    <source>
        <tissue evidence="1">Leaf</tissue>
    </source>
</reference>
<dbReference type="EMBL" id="JAAIUW010000013">
    <property type="protein sequence ID" value="KAF7804101.1"/>
    <property type="molecule type" value="Genomic_DNA"/>
</dbReference>
<organism evidence="1 2">
    <name type="scientific">Senna tora</name>
    <dbReference type="NCBI Taxonomy" id="362788"/>
    <lineage>
        <taxon>Eukaryota</taxon>
        <taxon>Viridiplantae</taxon>
        <taxon>Streptophyta</taxon>
        <taxon>Embryophyta</taxon>
        <taxon>Tracheophyta</taxon>
        <taxon>Spermatophyta</taxon>
        <taxon>Magnoliopsida</taxon>
        <taxon>eudicotyledons</taxon>
        <taxon>Gunneridae</taxon>
        <taxon>Pentapetalae</taxon>
        <taxon>rosids</taxon>
        <taxon>fabids</taxon>
        <taxon>Fabales</taxon>
        <taxon>Fabaceae</taxon>
        <taxon>Caesalpinioideae</taxon>
        <taxon>Cassia clade</taxon>
        <taxon>Senna</taxon>
    </lineage>
</organism>
<accession>A0A834SII1</accession>
<evidence type="ECO:0000313" key="1">
    <source>
        <dbReference type="EMBL" id="KAF7804101.1"/>
    </source>
</evidence>
<gene>
    <name evidence="1" type="ORF">G2W53_043212</name>
</gene>
<sequence length="79" mass="8059">MAKKDMTEAPIKDPTRGKLSEAALLGLRAASGPAAGLAAGAPVAMAVLTKAAATTTAQETFFMSMGSYAYGFPRFEGFA</sequence>